<protein>
    <recommendedName>
        <fullName evidence="4">tripeptidyl-peptidase II</fullName>
        <ecNumber evidence="4">3.4.14.10</ecNumber>
    </recommendedName>
</protein>
<accession>A0A8H6R9A1</accession>
<feature type="active site" description="Charge relay system" evidence="15">
    <location>
        <position position="525"/>
    </location>
</feature>
<dbReference type="PROSITE" id="PS00138">
    <property type="entry name" value="SUBTILASE_SER"/>
    <property type="match status" value="1"/>
</dbReference>
<proteinExistence type="predicted"/>
<comment type="subcellular location">
    <subcellularLocation>
        <location evidence="3">Secreted</location>
        <location evidence="3">Extracellular space</location>
    </subcellularLocation>
</comment>
<evidence type="ECO:0000259" key="16">
    <source>
        <dbReference type="PROSITE" id="PS51695"/>
    </source>
</evidence>
<dbReference type="PANTHER" id="PTHR14218:SF15">
    <property type="entry name" value="TRIPEPTIDYL-PEPTIDASE 1"/>
    <property type="match status" value="1"/>
</dbReference>
<keyword evidence="8" id="KW-0732">Signal</keyword>
<sequence>MNGWQGLCLPSSGLQAPAFQALIDEKMKAVTRLGSAFVAGSYAVLASNLVSLHRLESVTLPHGWKIAGHSPPGQRLQFHVGLSSAHEGLFEQTLYNVSDPSHDSYGKYLDQEDINELLRPDDDTSNAVLLWLGEAGIASQDIKKHGDWIEFVGTTAQAEALLNTTFNLFHSKESGQQTIRTLQYSIPEGLLNHIDTIQPTTKFPQIRADMQPVEDLIRRTPAVDNSSVDCNLTITPACLKALYRIPDVPYVKNSKSGFAAFANFLEEYPRYSDLKTFEAKYAPYAVGQNFTWTSVNSGQLNQSYPGQSNEANLDVQYLLSTAFPIPIEAYSTGGRAPLVPDLDQPNANKSSNEPYLEWLLYMRSLPNNRLPHTVSISYDENEQSVPEAYRQRVCRMFGELGARGVSVLISSGDSGVGSACQTNDGKNTTRFLPNFPSSCPYVTSVGGTRHINPEKAFRISSGGFSDTFPTPWYQKQAVENYLTQLGNRWKGLYNPHGRGFPDVAAQSVNFMVFDKGELIAGSGTSASTPVFAGIVALLNAKRAGNGQVSLGFLNPWLYSRGFRGLNDITEGGSKGCTGEADTGLPAPVVPFASWNATVGWDPVTGLGTPDYPNLLRLI</sequence>
<evidence type="ECO:0000313" key="18">
    <source>
        <dbReference type="Proteomes" id="UP000660729"/>
    </source>
</evidence>
<feature type="active site" description="Charge relay system" evidence="15">
    <location>
        <position position="314"/>
    </location>
</feature>
<keyword evidence="13" id="KW-0865">Zymogen</keyword>
<evidence type="ECO:0000256" key="13">
    <source>
        <dbReference type="ARBA" id="ARBA00023145"/>
    </source>
</evidence>
<dbReference type="CDD" id="cd11377">
    <property type="entry name" value="Pro-peptidase_S53"/>
    <property type="match status" value="1"/>
</dbReference>
<dbReference type="InterPro" id="IPR036852">
    <property type="entry name" value="Peptidase_S8/S53_dom_sf"/>
</dbReference>
<dbReference type="PANTHER" id="PTHR14218">
    <property type="entry name" value="PROTEASE S8 TRIPEPTIDYL PEPTIDASE I CLN2"/>
    <property type="match status" value="1"/>
</dbReference>
<dbReference type="Proteomes" id="UP000660729">
    <property type="component" value="Unassembled WGS sequence"/>
</dbReference>
<feature type="binding site" evidence="15">
    <location>
        <position position="568"/>
    </location>
    <ligand>
        <name>Ca(2+)</name>
        <dbReference type="ChEBI" id="CHEBI:29108"/>
    </ligand>
</feature>
<reference evidence="17" key="1">
    <citation type="submission" date="2020-04" db="EMBL/GenBank/DDBJ databases">
        <title>Draft genome resource of the tomato pathogen Pseudocercospora fuligena.</title>
        <authorList>
            <person name="Zaccaron A."/>
        </authorList>
    </citation>
    <scope>NUCLEOTIDE SEQUENCE</scope>
    <source>
        <strain evidence="17">PF001</strain>
    </source>
</reference>
<dbReference type="Pfam" id="PF09286">
    <property type="entry name" value="Pro-kuma_activ"/>
    <property type="match status" value="1"/>
</dbReference>
<dbReference type="FunFam" id="3.40.50.200:FF:000015">
    <property type="entry name" value="Tripeptidyl peptidase A"/>
    <property type="match status" value="1"/>
</dbReference>
<dbReference type="GO" id="GO:0008240">
    <property type="term" value="F:tripeptidyl-peptidase activity"/>
    <property type="evidence" value="ECO:0007669"/>
    <property type="project" value="UniProtKB-EC"/>
</dbReference>
<dbReference type="OrthoDB" id="409122at2759"/>
<feature type="binding site" evidence="15">
    <location>
        <position position="567"/>
    </location>
    <ligand>
        <name>Ca(2+)</name>
        <dbReference type="ChEBI" id="CHEBI:29108"/>
    </ligand>
</feature>
<dbReference type="SUPFAM" id="SSF54897">
    <property type="entry name" value="Protease propeptides/inhibitors"/>
    <property type="match status" value="1"/>
</dbReference>
<organism evidence="17 18">
    <name type="scientific">Pseudocercospora fuligena</name>
    <dbReference type="NCBI Taxonomy" id="685502"/>
    <lineage>
        <taxon>Eukaryota</taxon>
        <taxon>Fungi</taxon>
        <taxon>Dikarya</taxon>
        <taxon>Ascomycota</taxon>
        <taxon>Pezizomycotina</taxon>
        <taxon>Dothideomycetes</taxon>
        <taxon>Dothideomycetidae</taxon>
        <taxon>Mycosphaerellales</taxon>
        <taxon>Mycosphaerellaceae</taxon>
        <taxon>Pseudocercospora</taxon>
    </lineage>
</organism>
<dbReference type="InterPro" id="IPR023828">
    <property type="entry name" value="Peptidase_S8_Ser-AS"/>
</dbReference>
<dbReference type="GO" id="GO:0006508">
    <property type="term" value="P:proteolysis"/>
    <property type="evidence" value="ECO:0007669"/>
    <property type="project" value="UniProtKB-KW"/>
</dbReference>
<dbReference type="CDD" id="cd04056">
    <property type="entry name" value="Peptidases_S53"/>
    <property type="match status" value="1"/>
</dbReference>
<evidence type="ECO:0000256" key="9">
    <source>
        <dbReference type="ARBA" id="ARBA00022801"/>
    </source>
</evidence>
<dbReference type="InterPro" id="IPR030400">
    <property type="entry name" value="Sedolisin_dom"/>
</dbReference>
<dbReference type="InterPro" id="IPR050819">
    <property type="entry name" value="Tripeptidyl-peptidase_I"/>
</dbReference>
<keyword evidence="11 15" id="KW-0106">Calcium</keyword>
<dbReference type="GO" id="GO:0004252">
    <property type="term" value="F:serine-type endopeptidase activity"/>
    <property type="evidence" value="ECO:0007669"/>
    <property type="project" value="UniProtKB-UniRule"/>
</dbReference>
<evidence type="ECO:0000256" key="7">
    <source>
        <dbReference type="ARBA" id="ARBA00022723"/>
    </source>
</evidence>
<evidence type="ECO:0000256" key="11">
    <source>
        <dbReference type="ARBA" id="ARBA00022837"/>
    </source>
</evidence>
<dbReference type="GO" id="GO:0005576">
    <property type="term" value="C:extracellular region"/>
    <property type="evidence" value="ECO:0007669"/>
    <property type="project" value="UniProtKB-SubCell"/>
</dbReference>
<feature type="binding site" evidence="15">
    <location>
        <position position="601"/>
    </location>
    <ligand>
        <name>Ca(2+)</name>
        <dbReference type="ChEBI" id="CHEBI:29108"/>
    </ligand>
</feature>
<keyword evidence="9 15" id="KW-0378">Hydrolase</keyword>
<feature type="domain" description="Peptidase S53" evidence="16">
    <location>
        <begin position="233"/>
        <end position="618"/>
    </location>
</feature>
<keyword evidence="7 15" id="KW-0479">Metal-binding</keyword>
<dbReference type="PROSITE" id="PS51695">
    <property type="entry name" value="SEDOLISIN"/>
    <property type="match status" value="1"/>
</dbReference>
<keyword evidence="14" id="KW-0325">Glycoprotein</keyword>
<comment type="function">
    <text evidence="2">Secreted tripeptidyl-peptidase which degrades proteins at acidic pHs and is involved in virulence.</text>
</comment>
<dbReference type="AlphaFoldDB" id="A0A8H6R9A1"/>
<dbReference type="SUPFAM" id="SSF52743">
    <property type="entry name" value="Subtilisin-like"/>
    <property type="match status" value="1"/>
</dbReference>
<evidence type="ECO:0000256" key="2">
    <source>
        <dbReference type="ARBA" id="ARBA00002451"/>
    </source>
</evidence>
<dbReference type="EC" id="3.4.14.10" evidence="4"/>
<comment type="cofactor">
    <cofactor evidence="15">
        <name>Ca(2+)</name>
        <dbReference type="ChEBI" id="CHEBI:29108"/>
    </cofactor>
    <text evidence="15">Binds 1 Ca(2+) ion per subunit.</text>
</comment>
<dbReference type="InterPro" id="IPR000209">
    <property type="entry name" value="Peptidase_S8/S53_dom"/>
</dbReference>
<comment type="caution">
    <text evidence="17">The sequence shown here is derived from an EMBL/GenBank/DDBJ whole genome shotgun (WGS) entry which is preliminary data.</text>
</comment>
<dbReference type="GO" id="GO:0046872">
    <property type="term" value="F:metal ion binding"/>
    <property type="evidence" value="ECO:0007669"/>
    <property type="project" value="UniProtKB-UniRule"/>
</dbReference>
<dbReference type="Gene3D" id="3.40.50.200">
    <property type="entry name" value="Peptidase S8/S53 domain"/>
    <property type="match status" value="1"/>
</dbReference>
<keyword evidence="10 15" id="KW-0720">Serine protease</keyword>
<keyword evidence="6 15" id="KW-0645">Protease</keyword>
<evidence type="ECO:0000256" key="5">
    <source>
        <dbReference type="ARBA" id="ARBA00022525"/>
    </source>
</evidence>
<dbReference type="Pfam" id="PF00082">
    <property type="entry name" value="Peptidase_S8"/>
    <property type="match status" value="1"/>
</dbReference>
<feature type="binding site" evidence="15">
    <location>
        <position position="599"/>
    </location>
    <ligand>
        <name>Ca(2+)</name>
        <dbReference type="ChEBI" id="CHEBI:29108"/>
    </ligand>
</feature>
<evidence type="ECO:0000256" key="3">
    <source>
        <dbReference type="ARBA" id="ARBA00004239"/>
    </source>
</evidence>
<evidence type="ECO:0000256" key="6">
    <source>
        <dbReference type="ARBA" id="ARBA00022670"/>
    </source>
</evidence>
<evidence type="ECO:0000313" key="17">
    <source>
        <dbReference type="EMBL" id="KAF7186848.1"/>
    </source>
</evidence>
<dbReference type="InterPro" id="IPR015366">
    <property type="entry name" value="S53_propep"/>
</dbReference>
<dbReference type="EMBL" id="JABCIY010000245">
    <property type="protein sequence ID" value="KAF7186848.1"/>
    <property type="molecule type" value="Genomic_DNA"/>
</dbReference>
<keyword evidence="18" id="KW-1185">Reference proteome</keyword>
<keyword evidence="5" id="KW-0964">Secreted</keyword>
<keyword evidence="12" id="KW-0843">Virulence</keyword>
<comment type="catalytic activity">
    <reaction evidence="1">
        <text>Release of an N-terminal tripeptide from a polypeptide.</text>
        <dbReference type="EC" id="3.4.14.10"/>
    </reaction>
</comment>
<feature type="active site" description="Charge relay system" evidence="15">
    <location>
        <position position="310"/>
    </location>
</feature>
<evidence type="ECO:0000256" key="10">
    <source>
        <dbReference type="ARBA" id="ARBA00022825"/>
    </source>
</evidence>
<evidence type="ECO:0000256" key="4">
    <source>
        <dbReference type="ARBA" id="ARBA00012462"/>
    </source>
</evidence>
<evidence type="ECO:0000256" key="8">
    <source>
        <dbReference type="ARBA" id="ARBA00022729"/>
    </source>
</evidence>
<evidence type="ECO:0000256" key="15">
    <source>
        <dbReference type="PROSITE-ProRule" id="PRU01032"/>
    </source>
</evidence>
<evidence type="ECO:0000256" key="12">
    <source>
        <dbReference type="ARBA" id="ARBA00023026"/>
    </source>
</evidence>
<name>A0A8H6R9A1_9PEZI</name>
<evidence type="ECO:0000256" key="1">
    <source>
        <dbReference type="ARBA" id="ARBA00001910"/>
    </source>
</evidence>
<gene>
    <name evidence="17" type="ORF">HII31_11808</name>
</gene>
<evidence type="ECO:0000256" key="14">
    <source>
        <dbReference type="ARBA" id="ARBA00023180"/>
    </source>
</evidence>
<dbReference type="SMART" id="SM00944">
    <property type="entry name" value="Pro-kuma_activ"/>
    <property type="match status" value="1"/>
</dbReference>